<protein>
    <recommendedName>
        <fullName evidence="9">c-Myc-binding protein</fullName>
    </recommendedName>
</protein>
<sequence>MAHYRSSRWKQERFRRYLEKAGVLDSLTNVMVTLYEETEKPSNALEFLKQRLFAEDPDTNQVEVLRVELEELQQKYDQLQEQNRELKNRLLQYEKASEDAGAQ</sequence>
<reference evidence="7" key="1">
    <citation type="submission" date="2023-08" db="EMBL/GenBank/DDBJ databases">
        <title>Pelteobagrus vachellii genome.</title>
        <authorList>
            <person name="Liu H."/>
        </authorList>
    </citation>
    <scope>NUCLEOTIDE SEQUENCE</scope>
    <source>
        <strain evidence="7">PRFRI_2022a</strain>
        <tissue evidence="7">Muscle</tissue>
    </source>
</reference>
<evidence type="ECO:0000313" key="6">
    <source>
        <dbReference type="EMBL" id="KAK2836786.1"/>
    </source>
</evidence>
<dbReference type="PANTHER" id="PTHR13168">
    <property type="entry name" value="ASSOCIATE OF C-MYC AMY-1"/>
    <property type="match status" value="1"/>
</dbReference>
<evidence type="ECO:0000256" key="4">
    <source>
        <dbReference type="SAM" id="Coils"/>
    </source>
</evidence>
<evidence type="ECO:0000313" key="7">
    <source>
        <dbReference type="EMBL" id="KAK2836791.1"/>
    </source>
</evidence>
<dbReference type="EMBL" id="JAVHJS010000014">
    <property type="protein sequence ID" value="KAK2836786.1"/>
    <property type="molecule type" value="Genomic_DNA"/>
</dbReference>
<dbReference type="Proteomes" id="UP001187315">
    <property type="component" value="Unassembled WGS sequence"/>
</dbReference>
<comment type="subcellular location">
    <subcellularLocation>
        <location evidence="1">Nucleus</location>
    </subcellularLocation>
</comment>
<evidence type="ECO:0000256" key="2">
    <source>
        <dbReference type="ARBA" id="ARBA00009389"/>
    </source>
</evidence>
<dbReference type="InterPro" id="IPR026060">
    <property type="entry name" value="AMY1"/>
</dbReference>
<proteinExistence type="inferred from homology"/>
<keyword evidence="4" id="KW-0175">Coiled coil</keyword>
<organism evidence="7 8">
    <name type="scientific">Tachysurus vachellii</name>
    <name type="common">Darkbarbel catfish</name>
    <name type="synonym">Pelteobagrus vachellii</name>
    <dbReference type="NCBI Taxonomy" id="175792"/>
    <lineage>
        <taxon>Eukaryota</taxon>
        <taxon>Metazoa</taxon>
        <taxon>Chordata</taxon>
        <taxon>Craniata</taxon>
        <taxon>Vertebrata</taxon>
        <taxon>Euteleostomi</taxon>
        <taxon>Actinopterygii</taxon>
        <taxon>Neopterygii</taxon>
        <taxon>Teleostei</taxon>
        <taxon>Ostariophysi</taxon>
        <taxon>Siluriformes</taxon>
        <taxon>Bagridae</taxon>
        <taxon>Tachysurus</taxon>
    </lineage>
</organism>
<evidence type="ECO:0000313" key="8">
    <source>
        <dbReference type="Proteomes" id="UP001187315"/>
    </source>
</evidence>
<dbReference type="GO" id="GO:0003713">
    <property type="term" value="F:transcription coactivator activity"/>
    <property type="evidence" value="ECO:0007669"/>
    <property type="project" value="InterPro"/>
</dbReference>
<evidence type="ECO:0000256" key="1">
    <source>
        <dbReference type="ARBA" id="ARBA00004123"/>
    </source>
</evidence>
<keyword evidence="3" id="KW-0539">Nucleus</keyword>
<dbReference type="Gene3D" id="6.10.250.1060">
    <property type="match status" value="1"/>
</dbReference>
<keyword evidence="8" id="KW-1185">Reference proteome</keyword>
<name>A0AA88MF09_TACVA</name>
<evidence type="ECO:0008006" key="9">
    <source>
        <dbReference type="Google" id="ProtNLM"/>
    </source>
</evidence>
<gene>
    <name evidence="5" type="ORF">Q7C36_014651</name>
    <name evidence="6" type="ORF">Q7C36_014655</name>
    <name evidence="7" type="ORF">Q7C36_014660</name>
</gene>
<dbReference type="PRINTS" id="PR02028">
    <property type="entry name" value="CMYCBINDINGP"/>
</dbReference>
<dbReference type="GO" id="GO:0005634">
    <property type="term" value="C:nucleus"/>
    <property type="evidence" value="ECO:0007669"/>
    <property type="project" value="UniProtKB-SubCell"/>
</dbReference>
<feature type="coiled-coil region" evidence="4">
    <location>
        <begin position="62"/>
        <end position="103"/>
    </location>
</feature>
<evidence type="ECO:0000256" key="3">
    <source>
        <dbReference type="ARBA" id="ARBA00023242"/>
    </source>
</evidence>
<accession>A0AA88MF09</accession>
<dbReference type="PANTHER" id="PTHR13168:SF0">
    <property type="entry name" value="C-MYC-BINDING PROTEIN"/>
    <property type="match status" value="1"/>
</dbReference>
<comment type="similarity">
    <text evidence="2">Belongs to the AMY1 family.</text>
</comment>
<dbReference type="EMBL" id="JAVHJS010000014">
    <property type="protein sequence ID" value="KAK2836791.1"/>
    <property type="molecule type" value="Genomic_DNA"/>
</dbReference>
<comment type="caution">
    <text evidence="7">The sequence shown here is derived from an EMBL/GenBank/DDBJ whole genome shotgun (WGS) entry which is preliminary data.</text>
</comment>
<dbReference type="AlphaFoldDB" id="A0AA88MF09"/>
<evidence type="ECO:0000313" key="5">
    <source>
        <dbReference type="EMBL" id="KAK2836782.1"/>
    </source>
</evidence>
<dbReference type="CDD" id="cd21937">
    <property type="entry name" value="ZIP_MycBP-like"/>
    <property type="match status" value="1"/>
</dbReference>
<dbReference type="EMBL" id="JAVHJS010000014">
    <property type="protein sequence ID" value="KAK2836782.1"/>
    <property type="molecule type" value="Genomic_DNA"/>
</dbReference>